<evidence type="ECO:0000256" key="6">
    <source>
        <dbReference type="SAM" id="MobiDB-lite"/>
    </source>
</evidence>
<dbReference type="InterPro" id="IPR038765">
    <property type="entry name" value="Papain-like_cys_pep_sf"/>
</dbReference>
<keyword evidence="2" id="KW-0645">Protease</keyword>
<accession>A0ABQ2MK36</accession>
<comment type="similarity">
    <text evidence="1">Belongs to the peptidase C40 family.</text>
</comment>
<name>A0ABQ2MK36_9ACTN</name>
<dbReference type="PANTHER" id="PTHR47359:SF3">
    <property type="entry name" value="NLP_P60 DOMAIN-CONTAINING PROTEIN-RELATED"/>
    <property type="match status" value="1"/>
</dbReference>
<evidence type="ECO:0000313" key="8">
    <source>
        <dbReference type="EMBL" id="GGO53338.1"/>
    </source>
</evidence>
<dbReference type="Gene3D" id="3.90.1720.10">
    <property type="entry name" value="endopeptidase domain like (from Nostoc punctiforme)"/>
    <property type="match status" value="1"/>
</dbReference>
<sequence>MVSYRSHRKPARPGGSWPTRVVLLTAVAGAAAALTPAAPAGASPDDGPGGASSARAAGARIDRLYEEAEKSTEKYNAAAERTAELRKQVEYAQARAARRQAQVNRLRAALASFAGAQYRSGGVDPSVALMLTADPDGYLDKAATLDRIGSRQHEKLTRLRGAQRSLKQQRAEAGMKLAELERRRADLKRHKKAVQKRLATARKLLDELTPEQRKERERASRARGRGDSVSPGGGEASSNRAAAAVAAARSAVGQPYVWGAAGPRSFDCSGLTQWAYGRAGMSIPRTSQGQRSAGRQVPLSQARPGDLVIYRDDASHVGMYVGDGQVVHAPHPGAQVRYDPVGMMPVSAVTRP</sequence>
<protein>
    <recommendedName>
        <fullName evidence="7">NlpC/P60 domain-containing protein</fullName>
    </recommendedName>
</protein>
<feature type="region of interest" description="Disordered" evidence="6">
    <location>
        <begin position="204"/>
        <end position="237"/>
    </location>
</feature>
<dbReference type="EMBL" id="BMMP01000013">
    <property type="protein sequence ID" value="GGO53338.1"/>
    <property type="molecule type" value="Genomic_DNA"/>
</dbReference>
<dbReference type="Pfam" id="PF00877">
    <property type="entry name" value="NLPC_P60"/>
    <property type="match status" value="1"/>
</dbReference>
<keyword evidence="4" id="KW-0788">Thiol protease</keyword>
<feature type="coiled-coil region" evidence="5">
    <location>
        <begin position="61"/>
        <end position="88"/>
    </location>
</feature>
<evidence type="ECO:0000313" key="9">
    <source>
        <dbReference type="Proteomes" id="UP000631535"/>
    </source>
</evidence>
<dbReference type="SUPFAM" id="SSF54001">
    <property type="entry name" value="Cysteine proteinases"/>
    <property type="match status" value="1"/>
</dbReference>
<proteinExistence type="inferred from homology"/>
<dbReference type="Proteomes" id="UP000631535">
    <property type="component" value="Unassembled WGS sequence"/>
</dbReference>
<dbReference type="RefSeq" id="WP_189038536.1">
    <property type="nucleotide sequence ID" value="NZ_BMMP01000013.1"/>
</dbReference>
<feature type="domain" description="NlpC/P60" evidence="7">
    <location>
        <begin position="238"/>
        <end position="352"/>
    </location>
</feature>
<reference evidence="9" key="1">
    <citation type="journal article" date="2019" name="Int. J. Syst. Evol. Microbiol.">
        <title>The Global Catalogue of Microorganisms (GCM) 10K type strain sequencing project: providing services to taxonomists for standard genome sequencing and annotation.</title>
        <authorList>
            <consortium name="The Broad Institute Genomics Platform"/>
            <consortium name="The Broad Institute Genome Sequencing Center for Infectious Disease"/>
            <person name="Wu L."/>
            <person name="Ma J."/>
        </authorList>
    </citation>
    <scope>NUCLEOTIDE SEQUENCE [LARGE SCALE GENOMIC DNA]</scope>
    <source>
        <strain evidence="9">CGMCC 4.7178</strain>
    </source>
</reference>
<dbReference type="PROSITE" id="PS51935">
    <property type="entry name" value="NLPC_P60"/>
    <property type="match status" value="1"/>
</dbReference>
<keyword evidence="5" id="KW-0175">Coiled coil</keyword>
<evidence type="ECO:0000256" key="5">
    <source>
        <dbReference type="SAM" id="Coils"/>
    </source>
</evidence>
<keyword evidence="3" id="KW-0378">Hydrolase</keyword>
<dbReference type="InterPro" id="IPR051794">
    <property type="entry name" value="PG_Endopeptidase_C40"/>
</dbReference>
<organism evidence="8 9">
    <name type="scientific">Streptomyces daqingensis</name>
    <dbReference type="NCBI Taxonomy" id="1472640"/>
    <lineage>
        <taxon>Bacteria</taxon>
        <taxon>Bacillati</taxon>
        <taxon>Actinomycetota</taxon>
        <taxon>Actinomycetes</taxon>
        <taxon>Kitasatosporales</taxon>
        <taxon>Streptomycetaceae</taxon>
        <taxon>Streptomyces</taxon>
    </lineage>
</organism>
<evidence type="ECO:0000259" key="7">
    <source>
        <dbReference type="PROSITE" id="PS51935"/>
    </source>
</evidence>
<feature type="coiled-coil region" evidence="5">
    <location>
        <begin position="163"/>
        <end position="204"/>
    </location>
</feature>
<evidence type="ECO:0000256" key="2">
    <source>
        <dbReference type="ARBA" id="ARBA00022670"/>
    </source>
</evidence>
<comment type="caution">
    <text evidence="8">The sequence shown here is derived from an EMBL/GenBank/DDBJ whole genome shotgun (WGS) entry which is preliminary data.</text>
</comment>
<feature type="region of interest" description="Disordered" evidence="6">
    <location>
        <begin position="37"/>
        <end position="58"/>
    </location>
</feature>
<keyword evidence="9" id="KW-1185">Reference proteome</keyword>
<dbReference type="InterPro" id="IPR000064">
    <property type="entry name" value="NLP_P60_dom"/>
</dbReference>
<evidence type="ECO:0000256" key="3">
    <source>
        <dbReference type="ARBA" id="ARBA00022801"/>
    </source>
</evidence>
<feature type="compositionally biased region" description="Basic and acidic residues" evidence="6">
    <location>
        <begin position="204"/>
        <end position="226"/>
    </location>
</feature>
<evidence type="ECO:0000256" key="1">
    <source>
        <dbReference type="ARBA" id="ARBA00007074"/>
    </source>
</evidence>
<dbReference type="PANTHER" id="PTHR47359">
    <property type="entry name" value="PEPTIDOGLYCAN DL-ENDOPEPTIDASE CWLO"/>
    <property type="match status" value="1"/>
</dbReference>
<gene>
    <name evidence="8" type="ORF">GCM10012287_39690</name>
</gene>
<evidence type="ECO:0000256" key="4">
    <source>
        <dbReference type="ARBA" id="ARBA00022807"/>
    </source>
</evidence>